<dbReference type="Proteomes" id="UP000054248">
    <property type="component" value="Unassembled WGS sequence"/>
</dbReference>
<evidence type="ECO:0000256" key="1">
    <source>
        <dbReference type="SAM" id="Phobius"/>
    </source>
</evidence>
<dbReference type="AlphaFoldDB" id="A0A0C3Q595"/>
<proteinExistence type="predicted"/>
<gene>
    <name evidence="2" type="ORF">M407DRAFT_32163</name>
</gene>
<protein>
    <recommendedName>
        <fullName evidence="4">Glycosyltransferase family 1 protein</fullName>
    </recommendedName>
</protein>
<dbReference type="EMBL" id="KN823307">
    <property type="protein sequence ID" value="KIO18164.1"/>
    <property type="molecule type" value="Genomic_DNA"/>
</dbReference>
<sequence>MLVSQFGRVQIVLVLFGFVLFGSVVQFRSSLRSQFQYYTTSDANSEENVADSQAFLSPSSSFDPSTPFLRRHVAIATSVGHSEVYGPLAWTVNNVMRNRRSQLQPTSVKIYAGEPGFFTLLKKIGVLSMDIMRLRDQLSKDIRSARLYEDDMGAMIDLVVLGTCELDLERFGSDLLNAWDERPHDKKFMLVCGVHNGQTTGWFKHISEWSRRGSFRVMPISDHVVNYFHTMFNAWADSKDPAKRLSLYEYIKVDAYYSVSDFTNFPLKPKTYLADVPCSAVLQGNYEQGRRDYERVFADLSRLLREDARAWGYKWSFEARKYIADATAPNAPFVLHLIGKGKMNVPAELNDVVVMEVALDTVPFYEIFQSMDIVVPAFSEGGGYLTRQASSTVHTAVMNNVPLLATRAILEAYPYLTSEGTILRPFALSEMEAI</sequence>
<dbReference type="HOGENOM" id="CLU_045279_0_0_1"/>
<evidence type="ECO:0008006" key="4">
    <source>
        <dbReference type="Google" id="ProtNLM"/>
    </source>
</evidence>
<evidence type="ECO:0000313" key="2">
    <source>
        <dbReference type="EMBL" id="KIO18164.1"/>
    </source>
</evidence>
<dbReference type="OrthoDB" id="549336at2759"/>
<feature type="non-terminal residue" evidence="2">
    <location>
        <position position="434"/>
    </location>
</feature>
<feature type="transmembrane region" description="Helical" evidence="1">
    <location>
        <begin position="6"/>
        <end position="27"/>
    </location>
</feature>
<organism evidence="2 3">
    <name type="scientific">Tulasnella calospora MUT 4182</name>
    <dbReference type="NCBI Taxonomy" id="1051891"/>
    <lineage>
        <taxon>Eukaryota</taxon>
        <taxon>Fungi</taxon>
        <taxon>Dikarya</taxon>
        <taxon>Basidiomycota</taxon>
        <taxon>Agaricomycotina</taxon>
        <taxon>Agaricomycetes</taxon>
        <taxon>Cantharellales</taxon>
        <taxon>Tulasnellaceae</taxon>
        <taxon>Tulasnella</taxon>
    </lineage>
</organism>
<reference evidence="2 3" key="1">
    <citation type="submission" date="2014-04" db="EMBL/GenBank/DDBJ databases">
        <authorList>
            <consortium name="DOE Joint Genome Institute"/>
            <person name="Kuo A."/>
            <person name="Girlanda M."/>
            <person name="Perotto S."/>
            <person name="Kohler A."/>
            <person name="Nagy L.G."/>
            <person name="Floudas D."/>
            <person name="Copeland A."/>
            <person name="Barry K.W."/>
            <person name="Cichocki N."/>
            <person name="Veneault-Fourrey C."/>
            <person name="LaButti K."/>
            <person name="Lindquist E.A."/>
            <person name="Lipzen A."/>
            <person name="Lundell T."/>
            <person name="Morin E."/>
            <person name="Murat C."/>
            <person name="Sun H."/>
            <person name="Tunlid A."/>
            <person name="Henrissat B."/>
            <person name="Grigoriev I.V."/>
            <person name="Hibbett D.S."/>
            <person name="Martin F."/>
            <person name="Nordberg H.P."/>
            <person name="Cantor M.N."/>
            <person name="Hua S.X."/>
        </authorList>
    </citation>
    <scope>NUCLEOTIDE SEQUENCE [LARGE SCALE GENOMIC DNA]</scope>
    <source>
        <strain evidence="2 3">MUT 4182</strain>
    </source>
</reference>
<accession>A0A0C3Q595</accession>
<keyword evidence="1" id="KW-0472">Membrane</keyword>
<evidence type="ECO:0000313" key="3">
    <source>
        <dbReference type="Proteomes" id="UP000054248"/>
    </source>
</evidence>
<name>A0A0C3Q595_9AGAM</name>
<keyword evidence="3" id="KW-1185">Reference proteome</keyword>
<reference evidence="3" key="2">
    <citation type="submission" date="2015-01" db="EMBL/GenBank/DDBJ databases">
        <title>Evolutionary Origins and Diversification of the Mycorrhizal Mutualists.</title>
        <authorList>
            <consortium name="DOE Joint Genome Institute"/>
            <consortium name="Mycorrhizal Genomics Consortium"/>
            <person name="Kohler A."/>
            <person name="Kuo A."/>
            <person name="Nagy L.G."/>
            <person name="Floudas D."/>
            <person name="Copeland A."/>
            <person name="Barry K.W."/>
            <person name="Cichocki N."/>
            <person name="Veneault-Fourrey C."/>
            <person name="LaButti K."/>
            <person name="Lindquist E.A."/>
            <person name="Lipzen A."/>
            <person name="Lundell T."/>
            <person name="Morin E."/>
            <person name="Murat C."/>
            <person name="Riley R."/>
            <person name="Ohm R."/>
            <person name="Sun H."/>
            <person name="Tunlid A."/>
            <person name="Henrissat B."/>
            <person name="Grigoriev I.V."/>
            <person name="Hibbett D.S."/>
            <person name="Martin F."/>
        </authorList>
    </citation>
    <scope>NUCLEOTIDE SEQUENCE [LARGE SCALE GENOMIC DNA]</scope>
    <source>
        <strain evidence="3">MUT 4182</strain>
    </source>
</reference>
<keyword evidence="1" id="KW-0812">Transmembrane</keyword>
<keyword evidence="1" id="KW-1133">Transmembrane helix</keyword>